<evidence type="ECO:0000313" key="2">
    <source>
        <dbReference type="EMBL" id="QCD46564.1"/>
    </source>
</evidence>
<dbReference type="Gene3D" id="3.30.700.10">
    <property type="entry name" value="Glycoprotein, Type 4 Pilin"/>
    <property type="match status" value="1"/>
</dbReference>
<dbReference type="Proteomes" id="UP000502377">
    <property type="component" value="Chromosome"/>
</dbReference>
<dbReference type="RefSeq" id="WP_002944527.1">
    <property type="nucleotide sequence ID" value="NZ_CP012543.1"/>
</dbReference>
<gene>
    <name evidence="2" type="ORF">CRECT_0892</name>
</gene>
<evidence type="ECO:0000313" key="3">
    <source>
        <dbReference type="Proteomes" id="UP000502377"/>
    </source>
</evidence>
<accession>A0A6G5QLU6</accession>
<keyword evidence="1" id="KW-0472">Membrane</keyword>
<sequence>MKKAFTLFELIIVIVILGILASFGVNIALEIYRNYFQARAINTLETQTEITLEQISKRLAYRVKESTIGRIPHNTQNIFVSTSDSALTNTYAILEWVNYSYESFQNGGWSGFIDINNPNTVKNSNPTINGGTLVTPGSNLASANTYISDLTRGLADLANGQVGLFFRQPTTNININRAFGYNGTNSDNVAIASSNGATNLVISNYARNNEIYEQYYLLHTAYAVVPVRQNASDTDFQLWLHYNYRPWVAPGSGTRQSYRTSDRALLAEHVTRFNFTELNGVMVLKLCMRDARRSLDDGAEVTVCKTKAVY</sequence>
<reference evidence="2 3" key="1">
    <citation type="submission" date="2016-07" db="EMBL/GenBank/DDBJ databases">
        <title>Comparative genomics of the Campylobacter concisus group.</title>
        <authorList>
            <person name="Miller W.G."/>
            <person name="Yee E."/>
            <person name="Chapman M.H."/>
            <person name="Huynh S."/>
            <person name="Bono J.L."/>
            <person name="On S.L.W."/>
            <person name="StLeger J."/>
            <person name="Foster G."/>
            <person name="Parker C.T."/>
        </authorList>
    </citation>
    <scope>NUCLEOTIDE SEQUENCE [LARGE SCALE GENOMIC DNA]</scope>
    <source>
        <strain evidence="2 3">ATCC 33238</strain>
    </source>
</reference>
<dbReference type="Pfam" id="PF07963">
    <property type="entry name" value="N_methyl"/>
    <property type="match status" value="1"/>
</dbReference>
<dbReference type="InterPro" id="IPR012902">
    <property type="entry name" value="N_methyl_site"/>
</dbReference>
<dbReference type="AlphaFoldDB" id="A0A6G5QLU6"/>
<dbReference type="SUPFAM" id="SSF54523">
    <property type="entry name" value="Pili subunits"/>
    <property type="match status" value="1"/>
</dbReference>
<dbReference type="InterPro" id="IPR045584">
    <property type="entry name" value="Pilin-like"/>
</dbReference>
<keyword evidence="1" id="KW-0812">Transmembrane</keyword>
<evidence type="ECO:0008006" key="4">
    <source>
        <dbReference type="Google" id="ProtNLM"/>
    </source>
</evidence>
<dbReference type="KEGG" id="crx:CRECT_0892"/>
<evidence type="ECO:0000256" key="1">
    <source>
        <dbReference type="SAM" id="Phobius"/>
    </source>
</evidence>
<proteinExistence type="predicted"/>
<keyword evidence="1" id="KW-1133">Transmembrane helix</keyword>
<dbReference type="NCBIfam" id="TIGR02532">
    <property type="entry name" value="IV_pilin_GFxxxE"/>
    <property type="match status" value="1"/>
</dbReference>
<feature type="transmembrane region" description="Helical" evidence="1">
    <location>
        <begin position="7"/>
        <end position="29"/>
    </location>
</feature>
<dbReference type="EMBL" id="CP012543">
    <property type="protein sequence ID" value="QCD46564.1"/>
    <property type="molecule type" value="Genomic_DNA"/>
</dbReference>
<protein>
    <recommendedName>
        <fullName evidence="4">Type II secretion system protein</fullName>
    </recommendedName>
</protein>
<organism evidence="2 3">
    <name type="scientific">Campylobacter rectus</name>
    <name type="common">Wolinella recta</name>
    <dbReference type="NCBI Taxonomy" id="203"/>
    <lineage>
        <taxon>Bacteria</taxon>
        <taxon>Pseudomonadati</taxon>
        <taxon>Campylobacterota</taxon>
        <taxon>Epsilonproteobacteria</taxon>
        <taxon>Campylobacterales</taxon>
        <taxon>Campylobacteraceae</taxon>
        <taxon>Campylobacter</taxon>
    </lineage>
</organism>
<name>A0A6G5QLU6_CAMRE</name>